<dbReference type="CDD" id="cd00637">
    <property type="entry name" value="7tm_classA_rhodopsin-like"/>
    <property type="match status" value="2"/>
</dbReference>
<dbReference type="Proteomes" id="UP001175271">
    <property type="component" value="Unassembled WGS sequence"/>
</dbReference>
<dbReference type="PANTHER" id="PTHR23017:SF3">
    <property type="entry name" value="G-PROTEIN COUPLED RECEPTORS FAMILY 1 PROFILE DOMAIN-CONTAINING PROTEIN"/>
    <property type="match status" value="1"/>
</dbReference>
<comment type="subcellular location">
    <subcellularLocation>
        <location evidence="1">Membrane</location>
    </subcellularLocation>
</comment>
<evidence type="ECO:0000256" key="4">
    <source>
        <dbReference type="ARBA" id="ARBA00023136"/>
    </source>
</evidence>
<evidence type="ECO:0000313" key="7">
    <source>
        <dbReference type="EMBL" id="KAK0414196.1"/>
    </source>
</evidence>
<feature type="transmembrane region" description="Helical" evidence="5">
    <location>
        <begin position="174"/>
        <end position="193"/>
    </location>
</feature>
<feature type="transmembrane region" description="Helical" evidence="5">
    <location>
        <begin position="214"/>
        <end position="235"/>
    </location>
</feature>
<proteinExistence type="predicted"/>
<feature type="domain" description="G-protein coupled receptors family 1 profile" evidence="6">
    <location>
        <begin position="300"/>
        <end position="516"/>
    </location>
</feature>
<organism evidence="7 8">
    <name type="scientific">Steinernema hermaphroditum</name>
    <dbReference type="NCBI Taxonomy" id="289476"/>
    <lineage>
        <taxon>Eukaryota</taxon>
        <taxon>Metazoa</taxon>
        <taxon>Ecdysozoa</taxon>
        <taxon>Nematoda</taxon>
        <taxon>Chromadorea</taxon>
        <taxon>Rhabditida</taxon>
        <taxon>Tylenchina</taxon>
        <taxon>Panagrolaimomorpha</taxon>
        <taxon>Strongyloidoidea</taxon>
        <taxon>Steinernematidae</taxon>
        <taxon>Steinernema</taxon>
    </lineage>
</organism>
<feature type="transmembrane region" description="Helical" evidence="5">
    <location>
        <begin position="81"/>
        <end position="101"/>
    </location>
</feature>
<comment type="caution">
    <text evidence="7">The sequence shown here is derived from an EMBL/GenBank/DDBJ whole genome shotgun (WGS) entry which is preliminary data.</text>
</comment>
<keyword evidence="8" id="KW-1185">Reference proteome</keyword>
<feature type="transmembrane region" description="Helical" evidence="5">
    <location>
        <begin position="122"/>
        <end position="143"/>
    </location>
</feature>
<dbReference type="PROSITE" id="PS50262">
    <property type="entry name" value="G_PROTEIN_RECEP_F1_2"/>
    <property type="match status" value="2"/>
</dbReference>
<keyword evidence="4 5" id="KW-0472">Membrane</keyword>
<feature type="transmembrane region" description="Helical" evidence="5">
    <location>
        <begin position="400"/>
        <end position="421"/>
    </location>
</feature>
<evidence type="ECO:0000256" key="1">
    <source>
        <dbReference type="ARBA" id="ARBA00004370"/>
    </source>
</evidence>
<keyword evidence="3 5" id="KW-1133">Transmembrane helix</keyword>
<feature type="transmembrane region" description="Helical" evidence="5">
    <location>
        <begin position="286"/>
        <end position="308"/>
    </location>
</feature>
<dbReference type="AlphaFoldDB" id="A0AA39LXU0"/>
<feature type="transmembrane region" description="Helical" evidence="5">
    <location>
        <begin position="492"/>
        <end position="515"/>
    </location>
</feature>
<feature type="transmembrane region" description="Helical" evidence="5">
    <location>
        <begin position="521"/>
        <end position="546"/>
    </location>
</feature>
<dbReference type="PANTHER" id="PTHR23017">
    <property type="entry name" value="SERPENTINE RECEPTOR, CLASS X"/>
    <property type="match status" value="1"/>
</dbReference>
<gene>
    <name evidence="7" type="ORF">QR680_007197</name>
</gene>
<feature type="domain" description="G-protein coupled receptors family 1 profile" evidence="6">
    <location>
        <begin position="22"/>
        <end position="228"/>
    </location>
</feature>
<name>A0AA39LXU0_9BILA</name>
<dbReference type="InterPro" id="IPR019430">
    <property type="entry name" value="7TM_GPCR_serpentine_rcpt_Srx"/>
</dbReference>
<evidence type="ECO:0000256" key="3">
    <source>
        <dbReference type="ARBA" id="ARBA00022989"/>
    </source>
</evidence>
<dbReference type="SUPFAM" id="SSF81321">
    <property type="entry name" value="Family A G protein-coupled receptor-like"/>
    <property type="match status" value="2"/>
</dbReference>
<protein>
    <recommendedName>
        <fullName evidence="6">G-protein coupled receptors family 1 profile domain-containing protein</fullName>
    </recommendedName>
</protein>
<dbReference type="GO" id="GO:0016020">
    <property type="term" value="C:membrane"/>
    <property type="evidence" value="ECO:0007669"/>
    <property type="project" value="UniProtKB-SubCell"/>
</dbReference>
<reference evidence="7" key="1">
    <citation type="submission" date="2023-06" db="EMBL/GenBank/DDBJ databases">
        <title>Genomic analysis of the entomopathogenic nematode Steinernema hermaphroditum.</title>
        <authorList>
            <person name="Schwarz E.M."/>
            <person name="Heppert J.K."/>
            <person name="Baniya A."/>
            <person name="Schwartz H.T."/>
            <person name="Tan C.-H."/>
            <person name="Antoshechkin I."/>
            <person name="Sternberg P.W."/>
            <person name="Goodrich-Blair H."/>
            <person name="Dillman A.R."/>
        </authorList>
    </citation>
    <scope>NUCLEOTIDE SEQUENCE</scope>
    <source>
        <strain evidence="7">PS9179</strain>
        <tissue evidence="7">Whole animal</tissue>
    </source>
</reference>
<feature type="transmembrane region" description="Helical" evidence="5">
    <location>
        <begin position="452"/>
        <end position="471"/>
    </location>
</feature>
<feature type="transmembrane region" description="Helical" evidence="5">
    <location>
        <begin position="359"/>
        <end position="379"/>
    </location>
</feature>
<evidence type="ECO:0000256" key="2">
    <source>
        <dbReference type="ARBA" id="ARBA00022692"/>
    </source>
</evidence>
<evidence type="ECO:0000313" key="8">
    <source>
        <dbReference type="Proteomes" id="UP001175271"/>
    </source>
</evidence>
<feature type="transmembrane region" description="Helical" evidence="5">
    <location>
        <begin position="329"/>
        <end position="347"/>
    </location>
</feature>
<feature type="transmembrane region" description="Helical" evidence="5">
    <location>
        <begin position="40"/>
        <end position="61"/>
    </location>
</feature>
<keyword evidence="2 5" id="KW-0812">Transmembrane</keyword>
<sequence>MEFDSTKASIMTVTVGVIGLVVNINVAYAVKKCRTFGHAFGTLCLSQTVSNIGNLCVFVFLTGGVTLIDPSWHATYLGRRSGQLLIFFWEASIFTHLFISINRAVAVNFPVKYNTIFSENRTTNVIIGLIWFISLAQAFPYSFPSCSMLFHPDTFTYEYSSSTCGKIAEQIGDLYVSITVVSIIAVLDITSFLRLHQLRVHHTDRKTKSKELRLFFQACTQSVLLMFCECSFFYLSSFSENIWFAFVSTTFIWVVTHCLDGSGGNFRRFFINQRMSSVFEFDGTKAAIITIATGVFGLIININVAIAVKRCRQFGYAFGMLCLSQTISNIANCIVFITMAGGITLINPDWHYTYAGRRLGQLLIFFWEASIFSHLFISANRAVAVIFPTRYNRIFGDKRLTKVIVGIIWLISTLQASPYTFPICSQQFDPVSFTLSYAEGWCGEMTEHYGDLTVSLIIVSLISFLDITSFVRLYQLRKAHSNSRTRSKEIRLFFQACVQSIILMFCECSFFYLSYMYDNAWYAFASTTFIWVFTHAIDGAVVIVFSSEIRRIILRRNPENSITKVQPSVTHTAATTLRRTNTSS</sequence>
<feature type="transmembrane region" description="Helical" evidence="5">
    <location>
        <begin position="6"/>
        <end position="28"/>
    </location>
</feature>
<dbReference type="EMBL" id="JAUCMV010000003">
    <property type="protein sequence ID" value="KAK0414196.1"/>
    <property type="molecule type" value="Genomic_DNA"/>
</dbReference>
<evidence type="ECO:0000256" key="5">
    <source>
        <dbReference type="SAM" id="Phobius"/>
    </source>
</evidence>
<accession>A0AA39LXU0</accession>
<dbReference type="InterPro" id="IPR017452">
    <property type="entry name" value="GPCR_Rhodpsn_7TM"/>
</dbReference>
<dbReference type="Pfam" id="PF10328">
    <property type="entry name" value="7TM_GPCR_Srx"/>
    <property type="match status" value="2"/>
</dbReference>
<dbReference type="Gene3D" id="1.20.1070.10">
    <property type="entry name" value="Rhodopsin 7-helix transmembrane proteins"/>
    <property type="match status" value="2"/>
</dbReference>
<evidence type="ECO:0000259" key="6">
    <source>
        <dbReference type="PROSITE" id="PS50262"/>
    </source>
</evidence>